<dbReference type="SUPFAM" id="SSF53474">
    <property type="entry name" value="alpha/beta-Hydrolases"/>
    <property type="match status" value="1"/>
</dbReference>
<dbReference type="GO" id="GO:0016787">
    <property type="term" value="F:hydrolase activity"/>
    <property type="evidence" value="ECO:0007669"/>
    <property type="project" value="UniProtKB-KW"/>
</dbReference>
<evidence type="ECO:0000313" key="4">
    <source>
        <dbReference type="Proteomes" id="UP000789831"/>
    </source>
</evidence>
<gene>
    <name evidence="3" type="ORF">AGERDE_LOCUS3366</name>
</gene>
<dbReference type="Proteomes" id="UP000789831">
    <property type="component" value="Unassembled WGS sequence"/>
</dbReference>
<dbReference type="Pfam" id="PF07859">
    <property type="entry name" value="Abhydrolase_3"/>
    <property type="match status" value="1"/>
</dbReference>
<evidence type="ECO:0000313" key="3">
    <source>
        <dbReference type="EMBL" id="CAG8483620.1"/>
    </source>
</evidence>
<comment type="caution">
    <text evidence="3">The sequence shown here is derived from an EMBL/GenBank/DDBJ whole genome shotgun (WGS) entry which is preliminary data.</text>
</comment>
<protein>
    <submittedName>
        <fullName evidence="3">12479_t:CDS:1</fullName>
    </submittedName>
</protein>
<dbReference type="OrthoDB" id="408631at2759"/>
<dbReference type="InterPro" id="IPR050300">
    <property type="entry name" value="GDXG_lipolytic_enzyme"/>
</dbReference>
<proteinExistence type="predicted"/>
<keyword evidence="1" id="KW-0378">Hydrolase</keyword>
<evidence type="ECO:0000256" key="1">
    <source>
        <dbReference type="ARBA" id="ARBA00022801"/>
    </source>
</evidence>
<organism evidence="3 4">
    <name type="scientific">Ambispora gerdemannii</name>
    <dbReference type="NCBI Taxonomy" id="144530"/>
    <lineage>
        <taxon>Eukaryota</taxon>
        <taxon>Fungi</taxon>
        <taxon>Fungi incertae sedis</taxon>
        <taxon>Mucoromycota</taxon>
        <taxon>Glomeromycotina</taxon>
        <taxon>Glomeromycetes</taxon>
        <taxon>Archaeosporales</taxon>
        <taxon>Ambisporaceae</taxon>
        <taxon>Ambispora</taxon>
    </lineage>
</organism>
<sequence>MTAALLRDIVVRIPLITETLIIHYRNGPPKPSWSLKFHLIFVVLKSLIPDFQRKTIEQLQEASMRPNPTPSYVRIDEFKLPNIYREKAQTYLEKLLAPYEQVIDESWKFLGNNDGGLKAEWVSIKKDKFFDEGTRQRVILYLHGGVYYLGSSASIRGFTYRLAESSGARILAIDYRMAPQTEFPSAIHDALAAYMYLLYPPTNSDYKPFKPNQIVLAGESAGGGLAIATLLAIRDIGLPMPAGVIGFSPWLDLTFSTPSVTKDESNVNDYLPGYLFAHKPSPLSDKYENRAAVLDAKIKSFKELNPKIHCHPSYGIVEERVNMYAANEALAIPYVSPLLAEDLSGLPPLLLQAGNGERLRDEIIYFAHKASHTTKYQLPNYNDANSERSSSLKIPTNVQLEVFDDMPHVWQLWHFCEPAKVSRQNAAEFIRRVTDINFKTGTLPDAENKLSTARITATGETRPLTNDQLEVLDWQNIGIPPYTDLKRVQAPSR</sequence>
<dbReference type="PANTHER" id="PTHR48081:SF19">
    <property type="entry name" value="AB HYDROLASE SUPERFAMILY PROTEIN C4A8.06C"/>
    <property type="match status" value="1"/>
</dbReference>
<dbReference type="EMBL" id="CAJVPL010000328">
    <property type="protein sequence ID" value="CAG8483620.1"/>
    <property type="molecule type" value="Genomic_DNA"/>
</dbReference>
<reference evidence="3" key="1">
    <citation type="submission" date="2021-06" db="EMBL/GenBank/DDBJ databases">
        <authorList>
            <person name="Kallberg Y."/>
            <person name="Tangrot J."/>
            <person name="Rosling A."/>
        </authorList>
    </citation>
    <scope>NUCLEOTIDE SEQUENCE</scope>
    <source>
        <strain evidence="3">MT106</strain>
    </source>
</reference>
<dbReference type="Gene3D" id="3.40.50.1820">
    <property type="entry name" value="alpha/beta hydrolase"/>
    <property type="match status" value="1"/>
</dbReference>
<dbReference type="PANTHER" id="PTHR48081">
    <property type="entry name" value="AB HYDROLASE SUPERFAMILY PROTEIN C4A8.06C"/>
    <property type="match status" value="1"/>
</dbReference>
<dbReference type="InterPro" id="IPR013094">
    <property type="entry name" value="AB_hydrolase_3"/>
</dbReference>
<dbReference type="AlphaFoldDB" id="A0A9N8WE89"/>
<dbReference type="InterPro" id="IPR029058">
    <property type="entry name" value="AB_hydrolase_fold"/>
</dbReference>
<keyword evidence="4" id="KW-1185">Reference proteome</keyword>
<evidence type="ECO:0000259" key="2">
    <source>
        <dbReference type="Pfam" id="PF07859"/>
    </source>
</evidence>
<feature type="domain" description="Alpha/beta hydrolase fold-3" evidence="2">
    <location>
        <begin position="139"/>
        <end position="264"/>
    </location>
</feature>
<name>A0A9N8WE89_9GLOM</name>
<accession>A0A9N8WE89</accession>